<keyword evidence="1" id="KW-0479">Metal-binding</keyword>
<evidence type="ECO:0000259" key="8">
    <source>
        <dbReference type="PROSITE" id="PS50157"/>
    </source>
</evidence>
<gene>
    <name evidence="10" type="primary">LOC118430328</name>
</gene>
<feature type="domain" description="C2H2-type" evidence="8">
    <location>
        <begin position="393"/>
        <end position="411"/>
    </location>
</feature>
<feature type="compositionally biased region" description="Polar residues" evidence="7">
    <location>
        <begin position="144"/>
        <end position="153"/>
    </location>
</feature>
<dbReference type="Proteomes" id="UP000001554">
    <property type="component" value="Chromosome 14"/>
</dbReference>
<dbReference type="InterPro" id="IPR036236">
    <property type="entry name" value="Znf_C2H2_sf"/>
</dbReference>
<dbReference type="Pfam" id="PF00096">
    <property type="entry name" value="zf-C2H2"/>
    <property type="match status" value="3"/>
</dbReference>
<feature type="domain" description="C2H2-type" evidence="8">
    <location>
        <begin position="364"/>
        <end position="392"/>
    </location>
</feature>
<dbReference type="AlphaFoldDB" id="A0A9J7MBM0"/>
<organism evidence="9 10">
    <name type="scientific">Branchiostoma floridae</name>
    <name type="common">Florida lancelet</name>
    <name type="synonym">Amphioxus</name>
    <dbReference type="NCBI Taxonomy" id="7739"/>
    <lineage>
        <taxon>Eukaryota</taxon>
        <taxon>Metazoa</taxon>
        <taxon>Chordata</taxon>
        <taxon>Cephalochordata</taxon>
        <taxon>Leptocardii</taxon>
        <taxon>Amphioxiformes</taxon>
        <taxon>Branchiostomatidae</taxon>
        <taxon>Branchiostoma</taxon>
    </lineage>
</organism>
<reference evidence="10" key="2">
    <citation type="submission" date="2025-08" db="UniProtKB">
        <authorList>
            <consortium name="RefSeq"/>
        </authorList>
    </citation>
    <scope>IDENTIFICATION</scope>
    <source>
        <strain evidence="10">S238N-H82</strain>
        <tissue evidence="10">Testes</tissue>
    </source>
</reference>
<keyword evidence="2" id="KW-0677">Repeat</keyword>
<dbReference type="GO" id="GO:0008270">
    <property type="term" value="F:zinc ion binding"/>
    <property type="evidence" value="ECO:0007669"/>
    <property type="project" value="UniProtKB-KW"/>
</dbReference>
<dbReference type="SUPFAM" id="SSF57667">
    <property type="entry name" value="beta-beta-alpha zinc fingers"/>
    <property type="match status" value="2"/>
</dbReference>
<sequence>MRQKQAPLRIEDDIESEDITMAAAATEDFHRESGDGLCGDFSCPHCAFSVDQDVMLKVLKHFFNCTSLQYIIDLSVGNAASLGAAKHSAPRRASKAPQPHSEPVRHAEPPTKRRATEARATPPQESPRIVTTQAPTLLARLNAAQSRTQTVSQREIPPEPEHHTRPRQVETVQPRAPETTTTTTTSAASVELPSITTIKEEPGAGAACIVEPTAPTLFDDPMHTQKDTDSAMGMKRDTDNVGSMLDALPGTSSSGLFSEDLNFGGAGPSFVQSDPSQEDSTSGNEMPRSSGGTQQPHQWREVLGTMLPQQYDHLQPPGGAADFSVYGDQRGDEGVFCDLCGKRFYRKQNLINHKREVHDKMNVVTCELCGAEACNKYNLARHMRTKHSDSRNHTCHECGKSFKLRHHMTRHIMNRSCADSNAPNAPPDNS</sequence>
<feature type="region of interest" description="Disordered" evidence="7">
    <location>
        <begin position="261"/>
        <end position="296"/>
    </location>
</feature>
<protein>
    <submittedName>
        <fullName evidence="10">Zinc finger and SCAN domain-containing protein 10-like isoform X48</fullName>
    </submittedName>
</protein>
<accession>A0A9J7MBM0</accession>
<keyword evidence="5" id="KW-0539">Nucleus</keyword>
<dbReference type="Gene3D" id="3.30.160.60">
    <property type="entry name" value="Classic Zinc Finger"/>
    <property type="match status" value="2"/>
</dbReference>
<feature type="region of interest" description="Disordered" evidence="7">
    <location>
        <begin position="144"/>
        <end position="187"/>
    </location>
</feature>
<dbReference type="InterPro" id="IPR013087">
    <property type="entry name" value="Znf_C2H2_type"/>
</dbReference>
<evidence type="ECO:0000256" key="1">
    <source>
        <dbReference type="ARBA" id="ARBA00022723"/>
    </source>
</evidence>
<dbReference type="PROSITE" id="PS50157">
    <property type="entry name" value="ZINC_FINGER_C2H2_2"/>
    <property type="match status" value="3"/>
</dbReference>
<dbReference type="SMART" id="SM00355">
    <property type="entry name" value="ZnF_C2H2"/>
    <property type="match status" value="3"/>
</dbReference>
<reference evidence="9" key="1">
    <citation type="journal article" date="2020" name="Nat. Ecol. Evol.">
        <title>Deeply conserved synteny resolves early events in vertebrate evolution.</title>
        <authorList>
            <person name="Simakov O."/>
            <person name="Marletaz F."/>
            <person name="Yue J.X."/>
            <person name="O'Connell B."/>
            <person name="Jenkins J."/>
            <person name="Brandt A."/>
            <person name="Calef R."/>
            <person name="Tung C.H."/>
            <person name="Huang T.K."/>
            <person name="Schmutz J."/>
            <person name="Satoh N."/>
            <person name="Yu J.K."/>
            <person name="Putnam N.H."/>
            <person name="Green R.E."/>
            <person name="Rokhsar D.S."/>
        </authorList>
    </citation>
    <scope>NUCLEOTIDE SEQUENCE [LARGE SCALE GENOMIC DNA]</scope>
    <source>
        <strain evidence="9">S238N-H82</strain>
    </source>
</reference>
<proteinExistence type="predicted"/>
<feature type="domain" description="C2H2-type" evidence="8">
    <location>
        <begin position="335"/>
        <end position="358"/>
    </location>
</feature>
<evidence type="ECO:0000256" key="2">
    <source>
        <dbReference type="ARBA" id="ARBA00022737"/>
    </source>
</evidence>
<dbReference type="PROSITE" id="PS00028">
    <property type="entry name" value="ZINC_FINGER_C2H2_1"/>
    <property type="match status" value="1"/>
</dbReference>
<dbReference type="GeneID" id="118430328"/>
<dbReference type="PANTHER" id="PTHR24388">
    <property type="entry name" value="ZINC FINGER PROTEIN"/>
    <property type="match status" value="1"/>
</dbReference>
<feature type="region of interest" description="Disordered" evidence="7">
    <location>
        <begin position="87"/>
        <end position="131"/>
    </location>
</feature>
<evidence type="ECO:0000313" key="9">
    <source>
        <dbReference type="Proteomes" id="UP000001554"/>
    </source>
</evidence>
<keyword evidence="3 6" id="KW-0863">Zinc-finger</keyword>
<evidence type="ECO:0000256" key="7">
    <source>
        <dbReference type="SAM" id="MobiDB-lite"/>
    </source>
</evidence>
<evidence type="ECO:0000256" key="3">
    <source>
        <dbReference type="ARBA" id="ARBA00022771"/>
    </source>
</evidence>
<evidence type="ECO:0000256" key="5">
    <source>
        <dbReference type="ARBA" id="ARBA00023242"/>
    </source>
</evidence>
<evidence type="ECO:0000256" key="6">
    <source>
        <dbReference type="PROSITE-ProRule" id="PRU00042"/>
    </source>
</evidence>
<feature type="compositionally biased region" description="Polar residues" evidence="7">
    <location>
        <begin position="270"/>
        <end position="284"/>
    </location>
</feature>
<dbReference type="RefSeq" id="XP_035697049.1">
    <property type="nucleotide sequence ID" value="XM_035841156.1"/>
</dbReference>
<name>A0A9J7MBM0_BRAFL</name>
<keyword evidence="9" id="KW-1185">Reference proteome</keyword>
<evidence type="ECO:0000313" key="10">
    <source>
        <dbReference type="RefSeq" id="XP_035697049.1"/>
    </source>
</evidence>
<feature type="compositionally biased region" description="Basic and acidic residues" evidence="7">
    <location>
        <begin position="102"/>
        <end position="117"/>
    </location>
</feature>
<keyword evidence="4" id="KW-0862">Zinc</keyword>
<dbReference type="PANTHER" id="PTHR24388:SF53">
    <property type="entry name" value="CHORION TRANSCRIPTION FACTOR CF2-RELATED"/>
    <property type="match status" value="1"/>
</dbReference>
<dbReference type="InterPro" id="IPR050527">
    <property type="entry name" value="Snail/Krueppel_Znf"/>
</dbReference>
<evidence type="ECO:0000256" key="4">
    <source>
        <dbReference type="ARBA" id="ARBA00022833"/>
    </source>
</evidence>